<dbReference type="InterPro" id="IPR050483">
    <property type="entry name" value="CoA-transferase_III_domain"/>
</dbReference>
<proteinExistence type="predicted"/>
<dbReference type="AlphaFoldDB" id="A0A4Q9DLZ2"/>
<evidence type="ECO:0000313" key="3">
    <source>
        <dbReference type="Proteomes" id="UP000293142"/>
    </source>
</evidence>
<dbReference type="InterPro" id="IPR003673">
    <property type="entry name" value="CoA-Trfase_fam_III"/>
</dbReference>
<dbReference type="Proteomes" id="UP000293142">
    <property type="component" value="Unassembled WGS sequence"/>
</dbReference>
<protein>
    <submittedName>
        <fullName evidence="2">CoA transferase</fullName>
    </submittedName>
</protein>
<dbReference type="InterPro" id="IPR044855">
    <property type="entry name" value="CoA-Trfase_III_dom3_sf"/>
</dbReference>
<dbReference type="InterPro" id="IPR023606">
    <property type="entry name" value="CoA-Trfase_III_dom_1_sf"/>
</dbReference>
<dbReference type="PANTHER" id="PTHR48207:SF3">
    <property type="entry name" value="SUCCINATE--HYDROXYMETHYLGLUTARATE COA-TRANSFERASE"/>
    <property type="match status" value="1"/>
</dbReference>
<gene>
    <name evidence="2" type="ORF">EYB31_20125</name>
</gene>
<organism evidence="2 3">
    <name type="scientific">Paenibacillus thalictri</name>
    <dbReference type="NCBI Taxonomy" id="2527873"/>
    <lineage>
        <taxon>Bacteria</taxon>
        <taxon>Bacillati</taxon>
        <taxon>Bacillota</taxon>
        <taxon>Bacilli</taxon>
        <taxon>Bacillales</taxon>
        <taxon>Paenibacillaceae</taxon>
        <taxon>Paenibacillus</taxon>
    </lineage>
</organism>
<keyword evidence="1 2" id="KW-0808">Transferase</keyword>
<dbReference type="RefSeq" id="WP_131015212.1">
    <property type="nucleotide sequence ID" value="NZ_SIRE01000014.1"/>
</dbReference>
<evidence type="ECO:0000313" key="2">
    <source>
        <dbReference type="EMBL" id="TBL76305.1"/>
    </source>
</evidence>
<dbReference type="Pfam" id="PF02515">
    <property type="entry name" value="CoA_transf_3"/>
    <property type="match status" value="1"/>
</dbReference>
<dbReference type="OrthoDB" id="9797653at2"/>
<comment type="caution">
    <text evidence="2">The sequence shown here is derived from an EMBL/GenBank/DDBJ whole genome shotgun (WGS) entry which is preliminary data.</text>
</comment>
<dbReference type="PANTHER" id="PTHR48207">
    <property type="entry name" value="SUCCINATE--HYDROXYMETHYLGLUTARATE COA-TRANSFERASE"/>
    <property type="match status" value="1"/>
</dbReference>
<dbReference type="SUPFAM" id="SSF89796">
    <property type="entry name" value="CoA-transferase family III (CaiB/BaiF)"/>
    <property type="match status" value="1"/>
</dbReference>
<evidence type="ECO:0000256" key="1">
    <source>
        <dbReference type="ARBA" id="ARBA00022679"/>
    </source>
</evidence>
<dbReference type="Gene3D" id="3.30.1540.10">
    <property type="entry name" value="formyl-coa transferase, domain 3"/>
    <property type="match status" value="1"/>
</dbReference>
<dbReference type="EMBL" id="SIRE01000014">
    <property type="protein sequence ID" value="TBL76305.1"/>
    <property type="molecule type" value="Genomic_DNA"/>
</dbReference>
<name>A0A4Q9DLZ2_9BACL</name>
<dbReference type="Gene3D" id="3.40.50.10540">
    <property type="entry name" value="Crotonobetainyl-coa:carnitine coa-transferase, domain 1"/>
    <property type="match status" value="1"/>
</dbReference>
<reference evidence="2 3" key="1">
    <citation type="submission" date="2019-02" db="EMBL/GenBank/DDBJ databases">
        <title>Paenibacillus sp. nov., isolated from surface-sterilized tissue of Thalictrum simplex L.</title>
        <authorList>
            <person name="Tuo L."/>
        </authorList>
    </citation>
    <scope>NUCLEOTIDE SEQUENCE [LARGE SCALE GENOMIC DNA]</scope>
    <source>
        <strain evidence="2 3">N2SHLJ1</strain>
    </source>
</reference>
<keyword evidence="3" id="KW-1185">Reference proteome</keyword>
<accession>A0A4Q9DLZ2</accession>
<sequence length="404" mass="44455">MNHVALKGIRVADFSWVWAGPYATLLLSFLGADVIKIESRQRVDQTRQGTITTGEDFEGFNASPIFNNANLNKKSVSLDLKNPEAVELAKKIVAESDIVIENMRPGVMDKLGLGYKDLVKIKPNIIMISSSGFGSSGPYGEYAGYAPIFAAIGGLAYLTGYEGGEPNTMSGVMDLRVGTMSAFAILAALLHRQKTGEGQYIDLSSSECISSLIGPELMEYTMNKRSPNRRGNQDSIMAPHNCYRCKGDDKWISIAVATDEEWKALCGAMGNPEWAQDEAFADVYSRWKNRHQLDEYIAAWTINCTDYEVMTRLQSAGVAATPSFNAEQILSDPHVKARGKIIEVEHPVMGKKKVITPPWKLSETPATISKASPLLGEHNEEVFSSLLGMSKEEIQKLVDEKVIY</sequence>
<dbReference type="GO" id="GO:0008410">
    <property type="term" value="F:CoA-transferase activity"/>
    <property type="evidence" value="ECO:0007669"/>
    <property type="project" value="TreeGrafter"/>
</dbReference>